<evidence type="ECO:0000256" key="1">
    <source>
        <dbReference type="ARBA" id="ARBA00022723"/>
    </source>
</evidence>
<dbReference type="PROSITE" id="PS50157">
    <property type="entry name" value="ZINC_FINGER_C2H2_2"/>
    <property type="match status" value="1"/>
</dbReference>
<keyword evidence="1" id="KW-0479">Metal-binding</keyword>
<dbReference type="SMART" id="SM00355">
    <property type="entry name" value="ZnF_C2H2"/>
    <property type="match status" value="3"/>
</dbReference>
<dbReference type="Gene3D" id="3.30.160.60">
    <property type="entry name" value="Classic Zinc Finger"/>
    <property type="match status" value="2"/>
</dbReference>
<evidence type="ECO:0000256" key="5">
    <source>
        <dbReference type="ARBA" id="ARBA00023015"/>
    </source>
</evidence>
<reference evidence="11 12" key="1">
    <citation type="journal article" date="2014" name="Nat. Genet.">
        <title>Genome sequence of the hot pepper provides insights into the evolution of pungency in Capsicum species.</title>
        <authorList>
            <person name="Kim S."/>
            <person name="Park M."/>
            <person name="Yeom S.I."/>
            <person name="Kim Y.M."/>
            <person name="Lee J.M."/>
            <person name="Lee H.A."/>
            <person name="Seo E."/>
            <person name="Choi J."/>
            <person name="Cheong K."/>
            <person name="Kim K.T."/>
            <person name="Jung K."/>
            <person name="Lee G.W."/>
            <person name="Oh S.K."/>
            <person name="Bae C."/>
            <person name="Kim S.B."/>
            <person name="Lee H.Y."/>
            <person name="Kim S.Y."/>
            <person name="Kim M.S."/>
            <person name="Kang B.C."/>
            <person name="Jo Y.D."/>
            <person name="Yang H.B."/>
            <person name="Jeong H.J."/>
            <person name="Kang W.H."/>
            <person name="Kwon J.K."/>
            <person name="Shin C."/>
            <person name="Lim J.Y."/>
            <person name="Park J.H."/>
            <person name="Huh J.H."/>
            <person name="Kim J.S."/>
            <person name="Kim B.D."/>
            <person name="Cohen O."/>
            <person name="Paran I."/>
            <person name="Suh M.C."/>
            <person name="Lee S.B."/>
            <person name="Kim Y.K."/>
            <person name="Shin Y."/>
            <person name="Noh S.J."/>
            <person name="Park J."/>
            <person name="Seo Y.S."/>
            <person name="Kwon S.Y."/>
            <person name="Kim H.A."/>
            <person name="Park J.M."/>
            <person name="Kim H.J."/>
            <person name="Choi S.B."/>
            <person name="Bosland P.W."/>
            <person name="Reeves G."/>
            <person name="Jo S.H."/>
            <person name="Lee B.W."/>
            <person name="Cho H.T."/>
            <person name="Choi H.S."/>
            <person name="Lee M.S."/>
            <person name="Yu Y."/>
            <person name="Do Choi Y."/>
            <person name="Park B.S."/>
            <person name="van Deynze A."/>
            <person name="Ashrafi H."/>
            <person name="Hill T."/>
            <person name="Kim W.T."/>
            <person name="Pai H.S."/>
            <person name="Ahn H.K."/>
            <person name="Yeam I."/>
            <person name="Giovannoni J.J."/>
            <person name="Rose J.K."/>
            <person name="Sorensen I."/>
            <person name="Lee S.J."/>
            <person name="Kim R.W."/>
            <person name="Choi I.Y."/>
            <person name="Choi B.S."/>
            <person name="Lim J.S."/>
            <person name="Lee Y.H."/>
            <person name="Choi D."/>
        </authorList>
    </citation>
    <scope>NUCLEOTIDE SEQUENCE [LARGE SCALE GENOMIC DNA]</scope>
    <source>
        <strain evidence="12">cv. CM334</strain>
    </source>
</reference>
<dbReference type="Pfam" id="PF22996">
    <property type="entry name" value="C2H2-2nd_BIRD-IDD"/>
    <property type="match status" value="1"/>
</dbReference>
<dbReference type="InterPro" id="IPR013087">
    <property type="entry name" value="Znf_C2H2_type"/>
</dbReference>
<dbReference type="FunFam" id="3.30.160.60:FF:000554">
    <property type="entry name" value="protein indeterminate-domain 12-like"/>
    <property type="match status" value="1"/>
</dbReference>
<comment type="caution">
    <text evidence="11">The sequence shown here is derived from an EMBL/GenBank/DDBJ whole genome shotgun (WGS) entry which is preliminary data.</text>
</comment>
<evidence type="ECO:0000256" key="4">
    <source>
        <dbReference type="ARBA" id="ARBA00022833"/>
    </source>
</evidence>
<evidence type="ECO:0000256" key="9">
    <source>
        <dbReference type="SAM" id="MobiDB-lite"/>
    </source>
</evidence>
<dbReference type="PANTHER" id="PTHR10593">
    <property type="entry name" value="SERINE/THREONINE-PROTEIN KINASE RIO"/>
    <property type="match status" value="1"/>
</dbReference>
<dbReference type="InterPro" id="IPR055185">
    <property type="entry name" value="C2CH-4th_BIRD-IDD"/>
</dbReference>
<evidence type="ECO:0000313" key="12">
    <source>
        <dbReference type="Proteomes" id="UP000222542"/>
    </source>
</evidence>
<feature type="compositionally biased region" description="Polar residues" evidence="9">
    <location>
        <begin position="37"/>
        <end position="46"/>
    </location>
</feature>
<evidence type="ECO:0000256" key="3">
    <source>
        <dbReference type="ARBA" id="ARBA00022771"/>
    </source>
</evidence>
<keyword evidence="4" id="KW-0862">Zinc</keyword>
<dbReference type="GO" id="GO:0005634">
    <property type="term" value="C:nucleus"/>
    <property type="evidence" value="ECO:0000318"/>
    <property type="project" value="GO_Central"/>
</dbReference>
<dbReference type="SUPFAM" id="SSF57667">
    <property type="entry name" value="beta-beta-alpha zinc fingers"/>
    <property type="match status" value="1"/>
</dbReference>
<reference evidence="11 12" key="2">
    <citation type="journal article" date="2017" name="Genome Biol.">
        <title>New reference genome sequences of hot pepper reveal the massive evolution of plant disease-resistance genes by retroduplication.</title>
        <authorList>
            <person name="Kim S."/>
            <person name="Park J."/>
            <person name="Yeom S.I."/>
            <person name="Kim Y.M."/>
            <person name="Seo E."/>
            <person name="Kim K.T."/>
            <person name="Kim M.S."/>
            <person name="Lee J.M."/>
            <person name="Cheong K."/>
            <person name="Shin H.S."/>
            <person name="Kim S.B."/>
            <person name="Han K."/>
            <person name="Lee J."/>
            <person name="Park M."/>
            <person name="Lee H.A."/>
            <person name="Lee H.Y."/>
            <person name="Lee Y."/>
            <person name="Oh S."/>
            <person name="Lee J.H."/>
            <person name="Choi E."/>
            <person name="Choi E."/>
            <person name="Lee S.E."/>
            <person name="Jeon J."/>
            <person name="Kim H."/>
            <person name="Choi G."/>
            <person name="Song H."/>
            <person name="Lee J."/>
            <person name="Lee S.C."/>
            <person name="Kwon J.K."/>
            <person name="Lee H.Y."/>
            <person name="Koo N."/>
            <person name="Hong Y."/>
            <person name="Kim R.W."/>
            <person name="Kang W.H."/>
            <person name="Huh J.H."/>
            <person name="Kang B.C."/>
            <person name="Yang T.J."/>
            <person name="Lee Y.H."/>
            <person name="Bennetzen J.L."/>
            <person name="Choi D."/>
        </authorList>
    </citation>
    <scope>NUCLEOTIDE SEQUENCE [LARGE SCALE GENOMIC DNA]</scope>
    <source>
        <strain evidence="12">cv. CM334</strain>
    </source>
</reference>
<evidence type="ECO:0000256" key="7">
    <source>
        <dbReference type="ARBA" id="ARBA00023163"/>
    </source>
</evidence>
<sequence length="525" mass="58638">MSILTSEEAAASLSSCNMNNDTTTGAFCYPSRQHLATPQYQNSPQQIKKKRNQPGNPDPESEVIALSPKTLVATNRFFCEICNKGFQRDQNLQLHRRGHNLPWKLKKRENKEVVRKKVYICPELSCVHHDPSRALGDLTGIKKHYSRKHGEKKWKCEKCSKRYAVQSDCKAHFKTCGTREYKCECGTIFSRRDSFITHRAFCDTLAVENARISASITGNPTILPSQMNLQFQKPHYFNSHDQIPATFSMKKEQPTSDFRHIDIPPWLMMTTNCQPFAGDGTASGSTPQNNFSSSSVFFPAATRLDQQYTHKDLNDLHDNPNPNLPEPRSGYHSTGESAAASPHNISATALLQKAGQFGATISNKASAVVSAATYNTGPTLLMRQIPHNTHVSVTNTTASATKQIHQNNLSSREEQMMTTSTTITTTTGPANISGIMTSFSNFANGFEGSTTFEEDAILFSTGFTNLNSKKEDDDHQLYEEDMTKDFLGLRPLSHTDHDIFNIAGLVNSTTEHDDDQFKIHKTWQS</sequence>
<dbReference type="KEGG" id="cann:107876086"/>
<dbReference type="Pfam" id="PF22995">
    <property type="entry name" value="C2CH-3rd_BIRD-IDD"/>
    <property type="match status" value="1"/>
</dbReference>
<keyword evidence="3 8" id="KW-0863">Zinc-finger</keyword>
<evidence type="ECO:0000256" key="8">
    <source>
        <dbReference type="PROSITE-ProRule" id="PRU00042"/>
    </source>
</evidence>
<accession>A0A1U8H535</accession>
<feature type="region of interest" description="Disordered" evidence="9">
    <location>
        <begin position="37"/>
        <end position="61"/>
    </location>
</feature>
<dbReference type="PANTHER" id="PTHR10593:SF130">
    <property type="entry name" value="PROTEIN INDETERMINATE-DOMAIN 7-LIKE ISOFORM X1"/>
    <property type="match status" value="1"/>
</dbReference>
<dbReference type="AlphaFoldDB" id="A0A1U8H535"/>
<dbReference type="InterPro" id="IPR031140">
    <property type="entry name" value="IDD1-16"/>
</dbReference>
<evidence type="ECO:0000256" key="6">
    <source>
        <dbReference type="ARBA" id="ARBA00023125"/>
    </source>
</evidence>
<dbReference type="GO" id="GO:0008270">
    <property type="term" value="F:zinc ion binding"/>
    <property type="evidence" value="ECO:0007669"/>
    <property type="project" value="UniProtKB-KW"/>
</dbReference>
<evidence type="ECO:0000313" key="11">
    <source>
        <dbReference type="EMBL" id="PHT79309.1"/>
    </source>
</evidence>
<dbReference type="InterPro" id="IPR036236">
    <property type="entry name" value="Znf_C2H2_sf"/>
</dbReference>
<feature type="domain" description="C2H2-type" evidence="10">
    <location>
        <begin position="77"/>
        <end position="99"/>
    </location>
</feature>
<dbReference type="InterPro" id="IPR055187">
    <property type="entry name" value="C2CH-3rd_BIRD-IDD"/>
</dbReference>
<dbReference type="Gramene" id="PHT79309">
    <property type="protein sequence ID" value="PHT79309"/>
    <property type="gene ID" value="T459_17361"/>
</dbReference>
<name>A0A1U8H535_CAPAN</name>
<dbReference type="FunFam" id="3.30.160.60:FF:000131">
    <property type="entry name" value="protein indeterminate-domain 5, chloroplastic-like"/>
    <property type="match status" value="1"/>
</dbReference>
<keyword evidence="6" id="KW-0238">DNA-binding</keyword>
<dbReference type="Proteomes" id="UP000222542">
    <property type="component" value="Unassembled WGS sequence"/>
</dbReference>
<dbReference type="GO" id="GO:0003677">
    <property type="term" value="F:DNA binding"/>
    <property type="evidence" value="ECO:0007669"/>
    <property type="project" value="UniProtKB-KW"/>
</dbReference>
<feature type="region of interest" description="Disordered" evidence="9">
    <location>
        <begin position="312"/>
        <end position="341"/>
    </location>
</feature>
<keyword evidence="5" id="KW-0805">Transcription regulation</keyword>
<dbReference type="OrthoDB" id="6354171at2759"/>
<dbReference type="GO" id="GO:0003700">
    <property type="term" value="F:DNA-binding transcription factor activity"/>
    <property type="evidence" value="ECO:0000318"/>
    <property type="project" value="GO_Central"/>
</dbReference>
<protein>
    <submittedName>
        <fullName evidence="11">Protein indeterminate-domain 7</fullName>
    </submittedName>
</protein>
<evidence type="ECO:0000259" key="10">
    <source>
        <dbReference type="PROSITE" id="PS50157"/>
    </source>
</evidence>
<proteinExistence type="predicted"/>
<dbReference type="STRING" id="4072.A0A1U8H535"/>
<dbReference type="OMA" id="HNTHVSV"/>
<keyword evidence="2" id="KW-0677">Repeat</keyword>
<dbReference type="Pfam" id="PF22992">
    <property type="entry name" value="C2CH-4th_BIRD-IDD"/>
    <property type="match status" value="1"/>
</dbReference>
<gene>
    <name evidence="11" type="ORF">T459_17361</name>
</gene>
<organism evidence="11 12">
    <name type="scientific">Capsicum annuum</name>
    <name type="common">Capsicum pepper</name>
    <dbReference type="NCBI Taxonomy" id="4072"/>
    <lineage>
        <taxon>Eukaryota</taxon>
        <taxon>Viridiplantae</taxon>
        <taxon>Streptophyta</taxon>
        <taxon>Embryophyta</taxon>
        <taxon>Tracheophyta</taxon>
        <taxon>Spermatophyta</taxon>
        <taxon>Magnoliopsida</taxon>
        <taxon>eudicotyledons</taxon>
        <taxon>Gunneridae</taxon>
        <taxon>Pentapetalae</taxon>
        <taxon>asterids</taxon>
        <taxon>lamiids</taxon>
        <taxon>Solanales</taxon>
        <taxon>Solanaceae</taxon>
        <taxon>Solanoideae</taxon>
        <taxon>Capsiceae</taxon>
        <taxon>Capsicum</taxon>
    </lineage>
</organism>
<dbReference type="InterPro" id="IPR055186">
    <property type="entry name" value="C2H2-2nd_BIRD-IDD"/>
</dbReference>
<keyword evidence="7" id="KW-0804">Transcription</keyword>
<keyword evidence="12" id="KW-1185">Reference proteome</keyword>
<evidence type="ECO:0000256" key="2">
    <source>
        <dbReference type="ARBA" id="ARBA00022737"/>
    </source>
</evidence>
<accession>A0A2G2ZBG2</accession>
<dbReference type="PROSITE" id="PS00028">
    <property type="entry name" value="ZINC_FINGER_C2H2_1"/>
    <property type="match status" value="1"/>
</dbReference>
<dbReference type="EMBL" id="AYRZ02000006">
    <property type="protein sequence ID" value="PHT79309.1"/>
    <property type="molecule type" value="Genomic_DNA"/>
</dbReference>